<accession>A0ABT3CEW6</accession>
<proteinExistence type="predicted"/>
<evidence type="ECO:0008006" key="3">
    <source>
        <dbReference type="Google" id="ProtNLM"/>
    </source>
</evidence>
<protein>
    <recommendedName>
        <fullName evidence="3">Lipoprotein</fullName>
    </recommendedName>
</protein>
<comment type="caution">
    <text evidence="1">The sequence shown here is derived from an EMBL/GenBank/DDBJ whole genome shotgun (WGS) entry which is preliminary data.</text>
</comment>
<organism evidence="1 2">
    <name type="scientific">Mycolicibacterium komossense</name>
    <dbReference type="NCBI Taxonomy" id="1779"/>
    <lineage>
        <taxon>Bacteria</taxon>
        <taxon>Bacillati</taxon>
        <taxon>Actinomycetota</taxon>
        <taxon>Actinomycetes</taxon>
        <taxon>Mycobacteriales</taxon>
        <taxon>Mycobacteriaceae</taxon>
        <taxon>Mycolicibacterium</taxon>
    </lineage>
</organism>
<reference evidence="1 2" key="1">
    <citation type="journal article" date="2022" name="BMC Genomics">
        <title>Comparative genome analysis of mycobacteria focusing on tRNA and non-coding RNA.</title>
        <authorList>
            <person name="Behra P.R.K."/>
            <person name="Pettersson B.M.F."/>
            <person name="Ramesh M."/>
            <person name="Das S."/>
            <person name="Dasgupta S."/>
            <person name="Kirsebom L.A."/>
        </authorList>
    </citation>
    <scope>NUCLEOTIDE SEQUENCE [LARGE SCALE GENOMIC DNA]</scope>
    <source>
        <strain evidence="1 2">DSM 44078</strain>
    </source>
</reference>
<dbReference type="EMBL" id="JACKTY010000031">
    <property type="protein sequence ID" value="MCV7228024.1"/>
    <property type="molecule type" value="Genomic_DNA"/>
</dbReference>
<name>A0ABT3CEW6_9MYCO</name>
<sequence length="181" mass="19178">MPLPPILVRARKSSGALIVGLAVLGVSACGRDTLIAGEATADPVSLAGVHSSLNGTGDVPVTLESATAAAQADIDRYSAGDFGFVWEHMTKDVREAMTKEDFVTYYRTCKSIGPKLVVTGTALADDRATVAIAGPHTTGYRVMAYQDGQWNMAPTDTFAKHLGQPVRQLIEEETRSGLCSH</sequence>
<gene>
    <name evidence="1" type="ORF">H7J73_18585</name>
</gene>
<keyword evidence="2" id="KW-1185">Reference proteome</keyword>
<evidence type="ECO:0000313" key="2">
    <source>
        <dbReference type="Proteomes" id="UP001526201"/>
    </source>
</evidence>
<evidence type="ECO:0000313" key="1">
    <source>
        <dbReference type="EMBL" id="MCV7228024.1"/>
    </source>
</evidence>
<dbReference type="Proteomes" id="UP001526201">
    <property type="component" value="Unassembled WGS sequence"/>
</dbReference>